<protein>
    <recommendedName>
        <fullName evidence="5">PaaX family transcriptional regulator</fullName>
    </recommendedName>
</protein>
<accession>A0A934VRX9</accession>
<dbReference type="Gene3D" id="3.30.70.2650">
    <property type="match status" value="1"/>
</dbReference>
<feature type="domain" description="Transcriptional repressor PaaX-like C-terminal" evidence="1">
    <location>
        <begin position="176"/>
        <end position="248"/>
    </location>
</feature>
<dbReference type="Pfam" id="PF08223">
    <property type="entry name" value="PaaX_C"/>
    <property type="match status" value="1"/>
</dbReference>
<keyword evidence="4" id="KW-1185">Reference proteome</keyword>
<dbReference type="RefSeq" id="WP_200356646.1">
    <property type="nucleotide sequence ID" value="NZ_JAENIL010000030.1"/>
</dbReference>
<name>A0A934VRX9_9BACT</name>
<dbReference type="EMBL" id="JAENIL010000030">
    <property type="protein sequence ID" value="MBK1878435.1"/>
    <property type="molecule type" value="Genomic_DNA"/>
</dbReference>
<dbReference type="GO" id="GO:0006351">
    <property type="term" value="P:DNA-templated transcription"/>
    <property type="evidence" value="ECO:0007669"/>
    <property type="project" value="TreeGrafter"/>
</dbReference>
<evidence type="ECO:0008006" key="5">
    <source>
        <dbReference type="Google" id="ProtNLM"/>
    </source>
</evidence>
<evidence type="ECO:0000259" key="1">
    <source>
        <dbReference type="Pfam" id="PF08223"/>
    </source>
</evidence>
<evidence type="ECO:0000313" key="4">
    <source>
        <dbReference type="Proteomes" id="UP000617628"/>
    </source>
</evidence>
<dbReference type="PANTHER" id="PTHR30319:SF1">
    <property type="entry name" value="TRANSCRIPTIONAL REPRESSOR PAAX"/>
    <property type="match status" value="1"/>
</dbReference>
<feature type="domain" description="Transcriptional repressor PaaX-like central Cas2-like" evidence="2">
    <location>
        <begin position="91"/>
        <end position="163"/>
    </location>
</feature>
<reference evidence="3" key="1">
    <citation type="submission" date="2021-01" db="EMBL/GenBank/DDBJ databases">
        <title>Modified the classification status of verrucomicrobia.</title>
        <authorList>
            <person name="Feng X."/>
        </authorList>
    </citation>
    <scope>NUCLEOTIDE SEQUENCE</scope>
    <source>
        <strain evidence="3">KCTC 13126</strain>
    </source>
</reference>
<evidence type="ECO:0000259" key="2">
    <source>
        <dbReference type="Pfam" id="PF20803"/>
    </source>
</evidence>
<proteinExistence type="predicted"/>
<evidence type="ECO:0000313" key="3">
    <source>
        <dbReference type="EMBL" id="MBK1878435.1"/>
    </source>
</evidence>
<dbReference type="InterPro" id="IPR013225">
    <property type="entry name" value="PaaX_C"/>
</dbReference>
<gene>
    <name evidence="3" type="ORF">JIN87_16260</name>
</gene>
<dbReference type="Proteomes" id="UP000617628">
    <property type="component" value="Unassembled WGS sequence"/>
</dbReference>
<dbReference type="PANTHER" id="PTHR30319">
    <property type="entry name" value="PHENYLACETIC ACID REGULATOR-RELATED TRANSCRIPTIONAL REPRESSOR"/>
    <property type="match status" value="1"/>
</dbReference>
<dbReference type="InterPro" id="IPR048846">
    <property type="entry name" value="PaaX-like_central"/>
</dbReference>
<dbReference type="AlphaFoldDB" id="A0A934VRX9"/>
<organism evidence="3 4">
    <name type="scientific">Pelagicoccus mobilis</name>
    <dbReference type="NCBI Taxonomy" id="415221"/>
    <lineage>
        <taxon>Bacteria</taxon>
        <taxon>Pseudomonadati</taxon>
        <taxon>Verrucomicrobiota</taxon>
        <taxon>Opitutia</taxon>
        <taxon>Puniceicoccales</taxon>
        <taxon>Pelagicoccaceae</taxon>
        <taxon>Pelagicoccus</taxon>
    </lineage>
</organism>
<sequence length="260" mass="30510">MSVSRKSKFLLEMLFVLGTDTLLSVPSLRKCVGYGGGWDHASSFVRQMRLIQEQGLLRDGEPRKSDWIPKLTDRGRALVADQLDPKHEWEQAWDGSWRTLTFDIAASERKERQRLDTWLKDMRFGHLQGSLWISARSYRDWGEELESLELDPRSVIFMEGQPLGRLSDELIVERSWDFEEIGLRYREYLEFLEKNQPSEGEGDPAECFVDWFRMESLLWRRVLEVDPLLPRCLHPNGYLGRHAWEAKQAAVEGWKVRLRA</sequence>
<comment type="caution">
    <text evidence="3">The sequence shown here is derived from an EMBL/GenBank/DDBJ whole genome shotgun (WGS) entry which is preliminary data.</text>
</comment>
<dbReference type="Pfam" id="PF20803">
    <property type="entry name" value="PaaX_M"/>
    <property type="match status" value="1"/>
</dbReference>